<evidence type="ECO:0000256" key="1">
    <source>
        <dbReference type="SAM" id="Phobius"/>
    </source>
</evidence>
<feature type="transmembrane region" description="Helical" evidence="1">
    <location>
        <begin position="42"/>
        <end position="62"/>
    </location>
</feature>
<protein>
    <submittedName>
        <fullName evidence="3">Membrane protease YdiL (CAAX protease family)</fullName>
    </submittedName>
</protein>
<organism evidence="3 4">
    <name type="scientific">Corynebacterium guangdongense</name>
    <dbReference type="NCBI Taxonomy" id="1783348"/>
    <lineage>
        <taxon>Bacteria</taxon>
        <taxon>Bacillati</taxon>
        <taxon>Actinomycetota</taxon>
        <taxon>Actinomycetes</taxon>
        <taxon>Mycobacteriales</taxon>
        <taxon>Corynebacteriaceae</taxon>
        <taxon>Corynebacterium</taxon>
    </lineage>
</organism>
<comment type="caution">
    <text evidence="3">The sequence shown here is derived from an EMBL/GenBank/DDBJ whole genome shotgun (WGS) entry which is preliminary data.</text>
</comment>
<keyword evidence="3" id="KW-0645">Protease</keyword>
<dbReference type="EMBL" id="JAVDXZ010000001">
    <property type="protein sequence ID" value="MDR7329551.1"/>
    <property type="molecule type" value="Genomic_DNA"/>
</dbReference>
<keyword evidence="1" id="KW-0812">Transmembrane</keyword>
<dbReference type="GO" id="GO:0008233">
    <property type="term" value="F:peptidase activity"/>
    <property type="evidence" value="ECO:0007669"/>
    <property type="project" value="UniProtKB-KW"/>
</dbReference>
<sequence length="179" mass="19648">MFLVILVALLWALPSVIRIYGPTGERRYRDEGWIRPTGGWVLGALAVAVTVIILWLITLLAVPATIYGAERGTSSLTTILIMLPAAAIWAVGEELFFRGWLQGLLQRRLSGTWPVLLQAAAYALMYALTLLVDPGMWVLVPYQFVSALLYGELRRRSGSVWVAVIAHAVAMVVTVATLL</sequence>
<dbReference type="InterPro" id="IPR003675">
    <property type="entry name" value="Rce1/LyrA-like_dom"/>
</dbReference>
<dbReference type="RefSeq" id="WP_290194407.1">
    <property type="nucleotide sequence ID" value="NZ_CP047654.1"/>
</dbReference>
<name>A0ABU1ZX82_9CORY</name>
<feature type="domain" description="CAAX prenyl protease 2/Lysostaphin resistance protein A-like" evidence="2">
    <location>
        <begin position="77"/>
        <end position="170"/>
    </location>
</feature>
<reference evidence="3" key="1">
    <citation type="submission" date="2023-07" db="EMBL/GenBank/DDBJ databases">
        <title>Sequencing the genomes of 1000 actinobacteria strains.</title>
        <authorList>
            <person name="Klenk H.-P."/>
        </authorList>
    </citation>
    <scope>NUCLEOTIDE SEQUENCE</scope>
    <source>
        <strain evidence="3">DSM 107476</strain>
    </source>
</reference>
<feature type="transmembrane region" description="Helical" evidence="1">
    <location>
        <begin position="112"/>
        <end position="139"/>
    </location>
</feature>
<dbReference type="Pfam" id="PF02517">
    <property type="entry name" value="Rce1-like"/>
    <property type="match status" value="1"/>
</dbReference>
<gene>
    <name evidence="3" type="ORF">J2S39_001227</name>
</gene>
<keyword evidence="1" id="KW-1133">Transmembrane helix</keyword>
<evidence type="ECO:0000313" key="3">
    <source>
        <dbReference type="EMBL" id="MDR7329551.1"/>
    </source>
</evidence>
<keyword evidence="1" id="KW-0472">Membrane</keyword>
<evidence type="ECO:0000313" key="4">
    <source>
        <dbReference type="Proteomes" id="UP001180840"/>
    </source>
</evidence>
<keyword evidence="4" id="KW-1185">Reference proteome</keyword>
<feature type="transmembrane region" description="Helical" evidence="1">
    <location>
        <begin position="74"/>
        <end position="92"/>
    </location>
</feature>
<keyword evidence="3" id="KW-0378">Hydrolase</keyword>
<dbReference type="GO" id="GO:0006508">
    <property type="term" value="P:proteolysis"/>
    <property type="evidence" value="ECO:0007669"/>
    <property type="project" value="UniProtKB-KW"/>
</dbReference>
<evidence type="ECO:0000259" key="2">
    <source>
        <dbReference type="Pfam" id="PF02517"/>
    </source>
</evidence>
<accession>A0ABU1ZX82</accession>
<dbReference type="Proteomes" id="UP001180840">
    <property type="component" value="Unassembled WGS sequence"/>
</dbReference>
<feature type="transmembrane region" description="Helical" evidence="1">
    <location>
        <begin position="160"/>
        <end position="178"/>
    </location>
</feature>
<proteinExistence type="predicted"/>